<dbReference type="EMBL" id="CP079194">
    <property type="protein sequence ID" value="QXT39476.1"/>
    <property type="molecule type" value="Genomic_DNA"/>
</dbReference>
<proteinExistence type="predicted"/>
<dbReference type="InterPro" id="IPR002575">
    <property type="entry name" value="Aminoglycoside_PTrfase"/>
</dbReference>
<keyword evidence="3" id="KW-1185">Reference proteome</keyword>
<dbReference type="InterPro" id="IPR041726">
    <property type="entry name" value="ACAD10_11_N"/>
</dbReference>
<dbReference type="CDD" id="cd05154">
    <property type="entry name" value="ACAD10_11_N-like"/>
    <property type="match status" value="1"/>
</dbReference>
<protein>
    <submittedName>
        <fullName evidence="2">Phosphotransferase family protein</fullName>
    </submittedName>
</protein>
<gene>
    <name evidence="2" type="ORF">KYE46_16375</name>
</gene>
<dbReference type="PANTHER" id="PTHR47829:SF3">
    <property type="entry name" value="AMINOGLYCOSIDE PHOSPHOTRANSFERASE DOMAIN-CONTAINING PROTEIN"/>
    <property type="match status" value="1"/>
</dbReference>
<dbReference type="Pfam" id="PF01636">
    <property type="entry name" value="APH"/>
    <property type="match status" value="1"/>
</dbReference>
<accession>A0A8F6TV05</accession>
<name>A0A8F6TV05_9RHOB</name>
<dbReference type="RefSeq" id="WP_219002140.1">
    <property type="nucleotide sequence ID" value="NZ_CP079194.1"/>
</dbReference>
<evidence type="ECO:0000259" key="1">
    <source>
        <dbReference type="Pfam" id="PF01636"/>
    </source>
</evidence>
<evidence type="ECO:0000313" key="3">
    <source>
        <dbReference type="Proteomes" id="UP000825009"/>
    </source>
</evidence>
<dbReference type="InterPro" id="IPR052898">
    <property type="entry name" value="ACAD10-like"/>
</dbReference>
<dbReference type="Proteomes" id="UP000825009">
    <property type="component" value="Chromosome"/>
</dbReference>
<dbReference type="PANTHER" id="PTHR47829">
    <property type="entry name" value="HYDROLASE, PUTATIVE (AFU_ORTHOLOGUE AFUA_1G12880)-RELATED"/>
    <property type="match status" value="1"/>
</dbReference>
<feature type="domain" description="Aminoglycoside phosphotransferase" evidence="1">
    <location>
        <begin position="29"/>
        <end position="252"/>
    </location>
</feature>
<dbReference type="KEGG" id="gce:KYE46_16375"/>
<reference evidence="2 3" key="1">
    <citation type="submission" date="2021-07" db="EMBL/GenBank/DDBJ databases">
        <title>A novel Jannaschia species isolated from marine dinoflagellate Ceratoperidinium margalefii.</title>
        <authorList>
            <person name="Jiang Y."/>
            <person name="Li Z."/>
        </authorList>
    </citation>
    <scope>NUCLEOTIDE SEQUENCE [LARGE SCALE GENOMIC DNA]</scope>
    <source>
        <strain evidence="2 3">J12C1-MA-4</strain>
    </source>
</reference>
<dbReference type="AlphaFoldDB" id="A0A8F6TV05"/>
<sequence>MSVVPPEIAALAPWLEANVPGLGRCEGFEKFGDGQSNPTFRVDASGGTFVLRAQPPGKLLKGAHRVDREARIIGALAATAVPVPRILAVSDADGPLGRMFVVMSHVAGKIYWDPALPGLSHTARTAVYDAMNETLAALHDVDPGAVGLGDFGRAGDYFVRQLATWTRQYRASETETIAAMDQLIGWLEDNLPGDDGRSGLVHGDFRLDNMIFDPETHKVAAVLDWELSTLGHPFADLAYQCMQWRLPNEGAFKGLGGVDRAATGIPSEAAYVAQYCKRRGLPEIANWQFYIAFSFFRLAAILQGVYRRSLDGNASNAQTGQQYGKAVPVLANLAMEVVATRGPKGL</sequence>
<organism evidence="2 3">
    <name type="scientific">Gymnodinialimonas ceratoperidinii</name>
    <dbReference type="NCBI Taxonomy" id="2856823"/>
    <lineage>
        <taxon>Bacteria</taxon>
        <taxon>Pseudomonadati</taxon>
        <taxon>Pseudomonadota</taxon>
        <taxon>Alphaproteobacteria</taxon>
        <taxon>Rhodobacterales</taxon>
        <taxon>Paracoccaceae</taxon>
        <taxon>Gymnodinialimonas</taxon>
    </lineage>
</organism>
<evidence type="ECO:0000313" key="2">
    <source>
        <dbReference type="EMBL" id="QXT39476.1"/>
    </source>
</evidence>